<dbReference type="EMBL" id="BARS01002989">
    <property type="protein sequence ID" value="GAF75874.1"/>
    <property type="molecule type" value="Genomic_DNA"/>
</dbReference>
<dbReference type="AlphaFoldDB" id="X0S4C3"/>
<proteinExistence type="predicted"/>
<name>X0S4C3_9ZZZZ</name>
<sequence>MVAGVAAAVVGVALTLAGRCEYRCAATIRLTGDVSAAQYATYRKDLRDYAWDRASDSTEAHLGPRRWSVDSPGPALLRFSLTANDRQAGVQRARVIAEGYRDEMRAKAANARATPTEAEDILAEYVARLQTRLNETQTRVGAAVAALPDTASEHLKSVMTQWKALRADFDTAREQLNRATVDLTRLRSEPEPTHGIVSSEVRGEARRADKALQQDLRELAVNLTELKLHLLNVWQQSAGPLERLVLSANELIETASDQPRVQRAGPDDARDVAPVAAAA</sequence>
<feature type="region of interest" description="Disordered" evidence="1">
    <location>
        <begin position="257"/>
        <end position="279"/>
    </location>
</feature>
<evidence type="ECO:0000313" key="2">
    <source>
        <dbReference type="EMBL" id="GAF75874.1"/>
    </source>
</evidence>
<gene>
    <name evidence="2" type="ORF">S01H1_05747</name>
</gene>
<comment type="caution">
    <text evidence="2">The sequence shown here is derived from an EMBL/GenBank/DDBJ whole genome shotgun (WGS) entry which is preliminary data.</text>
</comment>
<protein>
    <submittedName>
        <fullName evidence="2">Uncharacterized protein</fullName>
    </submittedName>
</protein>
<feature type="non-terminal residue" evidence="2">
    <location>
        <position position="279"/>
    </location>
</feature>
<organism evidence="2">
    <name type="scientific">marine sediment metagenome</name>
    <dbReference type="NCBI Taxonomy" id="412755"/>
    <lineage>
        <taxon>unclassified sequences</taxon>
        <taxon>metagenomes</taxon>
        <taxon>ecological metagenomes</taxon>
    </lineage>
</organism>
<accession>X0S4C3</accession>
<reference evidence="2" key="1">
    <citation type="journal article" date="2014" name="Front. Microbiol.">
        <title>High frequency of phylogenetically diverse reductive dehalogenase-homologous genes in deep subseafloor sedimentary metagenomes.</title>
        <authorList>
            <person name="Kawai M."/>
            <person name="Futagami T."/>
            <person name="Toyoda A."/>
            <person name="Takaki Y."/>
            <person name="Nishi S."/>
            <person name="Hori S."/>
            <person name="Arai W."/>
            <person name="Tsubouchi T."/>
            <person name="Morono Y."/>
            <person name="Uchiyama I."/>
            <person name="Ito T."/>
            <person name="Fujiyama A."/>
            <person name="Inagaki F."/>
            <person name="Takami H."/>
        </authorList>
    </citation>
    <scope>NUCLEOTIDE SEQUENCE</scope>
    <source>
        <strain evidence="2">Expedition CK06-06</strain>
    </source>
</reference>
<evidence type="ECO:0000256" key="1">
    <source>
        <dbReference type="SAM" id="MobiDB-lite"/>
    </source>
</evidence>